<gene>
    <name evidence="5" type="ORF">D0433_06855</name>
</gene>
<dbReference type="InterPro" id="IPR001173">
    <property type="entry name" value="Glyco_trans_2-like"/>
</dbReference>
<dbReference type="EMBL" id="PHFL01000045">
    <property type="protein sequence ID" value="RFM24184.1"/>
    <property type="molecule type" value="Genomic_DNA"/>
</dbReference>
<accession>A0A395M2P0</accession>
<protein>
    <submittedName>
        <fullName evidence="5">Polyprenol monophosphomannose synthase</fullName>
    </submittedName>
</protein>
<evidence type="ECO:0000313" key="5">
    <source>
        <dbReference type="EMBL" id="RFM24184.1"/>
    </source>
</evidence>
<dbReference type="InterPro" id="IPR029044">
    <property type="entry name" value="Nucleotide-diphossugar_trans"/>
</dbReference>
<dbReference type="Gene3D" id="3.90.550.10">
    <property type="entry name" value="Spore Coat Polysaccharide Biosynthesis Protein SpsA, Chain A"/>
    <property type="match status" value="1"/>
</dbReference>
<evidence type="ECO:0000259" key="4">
    <source>
        <dbReference type="Pfam" id="PF00535"/>
    </source>
</evidence>
<dbReference type="AlphaFoldDB" id="A0A395M2P0"/>
<evidence type="ECO:0000256" key="3">
    <source>
        <dbReference type="ARBA" id="ARBA00022679"/>
    </source>
</evidence>
<dbReference type="SUPFAM" id="SSF53448">
    <property type="entry name" value="Nucleotide-diphospho-sugar transferases"/>
    <property type="match status" value="1"/>
</dbReference>
<sequence length="268" mass="30502">MPTLRITSITEQASALPLSLPPVQDLAVGRTLVIVPTYNESENIALLIKRVMGLEVPNLDMLVVDDNSPDGTAKVVEELQKTYKRRLHLIQREAKLGLGTAYVRGFKFAIEQGYDFVMEMDADLSHDPFMIPHFLVAIKEADLVIGSRYLGNVANVVNWPLSRLMLSKGASLYTRLITRMPIQDPTSGFKCFRRKVLESLNLEEIRSGGYSFQIEMNFKTWAKGFRIKEIPIVFTDRTVGKSKMSRKIIYEAIYMVWALKFRQLIGRL</sequence>
<feature type="domain" description="Glycosyltransferase 2-like" evidence="4">
    <location>
        <begin position="33"/>
        <end position="199"/>
    </location>
</feature>
<name>A0A395M2P0_9BACT</name>
<proteinExistence type="inferred from homology"/>
<dbReference type="InterPro" id="IPR039528">
    <property type="entry name" value="DPM1-like"/>
</dbReference>
<keyword evidence="3" id="KW-0808">Transferase</keyword>
<dbReference type="Proteomes" id="UP000266389">
    <property type="component" value="Unassembled WGS sequence"/>
</dbReference>
<keyword evidence="2" id="KW-0328">Glycosyltransferase</keyword>
<dbReference type="GO" id="GO:0016020">
    <property type="term" value="C:membrane"/>
    <property type="evidence" value="ECO:0007669"/>
    <property type="project" value="GOC"/>
</dbReference>
<dbReference type="Pfam" id="PF00535">
    <property type="entry name" value="Glycos_transf_2"/>
    <property type="match status" value="1"/>
</dbReference>
<evidence type="ECO:0000256" key="1">
    <source>
        <dbReference type="ARBA" id="ARBA00006739"/>
    </source>
</evidence>
<dbReference type="PANTHER" id="PTHR43398">
    <property type="entry name" value="DOLICHOL-PHOSPHATE MANNOSYLTRANSFERASE SUBUNIT 1"/>
    <property type="match status" value="1"/>
</dbReference>
<dbReference type="GO" id="GO:0009247">
    <property type="term" value="P:glycolipid biosynthetic process"/>
    <property type="evidence" value="ECO:0007669"/>
    <property type="project" value="TreeGrafter"/>
</dbReference>
<evidence type="ECO:0000256" key="2">
    <source>
        <dbReference type="ARBA" id="ARBA00022676"/>
    </source>
</evidence>
<evidence type="ECO:0000313" key="6">
    <source>
        <dbReference type="Proteomes" id="UP000266389"/>
    </source>
</evidence>
<dbReference type="GO" id="GO:0004582">
    <property type="term" value="F:dolichyl-phosphate beta-D-mannosyltransferase activity"/>
    <property type="evidence" value="ECO:0007669"/>
    <property type="project" value="InterPro"/>
</dbReference>
<reference evidence="5 6" key="1">
    <citation type="journal article" date="2011" name="ISME J.">
        <title>Community ecology of hot spring cyanobacterial mats: predominant populations and their functional potential.</title>
        <authorList>
            <person name="Klatt C.G."/>
            <person name="Wood J.M."/>
            <person name="Rusch D.B."/>
            <person name="Bateson M.M."/>
            <person name="Hamamura N."/>
            <person name="Heidelberg J.F."/>
            <person name="Grossman A.R."/>
            <person name="Bhaya D."/>
            <person name="Cohan F.M."/>
            <person name="Kuhl M."/>
            <person name="Bryant D.A."/>
            <person name="Ward D.M."/>
        </authorList>
    </citation>
    <scope>NUCLEOTIDE SEQUENCE [LARGE SCALE GENOMIC DNA]</scope>
    <source>
        <strain evidence="5">OS</strain>
    </source>
</reference>
<dbReference type="PANTHER" id="PTHR43398:SF1">
    <property type="entry name" value="DOLICHOL-PHOSPHATE MANNOSYLTRANSFERASE SUBUNIT 1"/>
    <property type="match status" value="1"/>
</dbReference>
<comment type="caution">
    <text evidence="5">The sequence shown here is derived from an EMBL/GenBank/DDBJ whole genome shotgun (WGS) entry which is preliminary data.</text>
</comment>
<dbReference type="FunFam" id="3.90.550.10:FF:000122">
    <property type="entry name" value="Dolichol-phosphate mannosyltransferase subunit 1"/>
    <property type="match status" value="1"/>
</dbReference>
<comment type="similarity">
    <text evidence="1">Belongs to the glycosyltransferase 2 family.</text>
</comment>
<dbReference type="CDD" id="cd06442">
    <property type="entry name" value="DPM1_like"/>
    <property type="match status" value="1"/>
</dbReference>
<organism evidence="5 6">
    <name type="scientific">Candidatus Thermochlorobacter aerophilus</name>
    <dbReference type="NCBI Taxonomy" id="1868324"/>
    <lineage>
        <taxon>Bacteria</taxon>
        <taxon>Pseudomonadati</taxon>
        <taxon>Chlorobiota</taxon>
        <taxon>Chlorobiia</taxon>
        <taxon>Chlorobiales</taxon>
        <taxon>Candidatus Thermochlorobacteriaceae</taxon>
        <taxon>Candidatus Thermochlorobacter</taxon>
    </lineage>
</organism>